<sequence length="52" mass="5594">MEAVHDVGQFLVGSWETTEAQLPQAVEQAPQERGELCIGEAMWVGSGCAFEA</sequence>
<gene>
    <name evidence="1" type="ORF">KDAU_74010</name>
</gene>
<dbReference type="AlphaFoldDB" id="A0A401ZTE1"/>
<organism evidence="1 2">
    <name type="scientific">Dictyobacter aurantiacus</name>
    <dbReference type="NCBI Taxonomy" id="1936993"/>
    <lineage>
        <taxon>Bacteria</taxon>
        <taxon>Bacillati</taxon>
        <taxon>Chloroflexota</taxon>
        <taxon>Ktedonobacteria</taxon>
        <taxon>Ktedonobacterales</taxon>
        <taxon>Dictyobacteraceae</taxon>
        <taxon>Dictyobacter</taxon>
    </lineage>
</organism>
<name>A0A401ZTE1_9CHLR</name>
<reference evidence="2" key="1">
    <citation type="submission" date="2018-12" db="EMBL/GenBank/DDBJ databases">
        <title>Tengunoibacter tsumagoiensis gen. nov., sp. nov., Dictyobacter kobayashii sp. nov., D. alpinus sp. nov., and D. joshuensis sp. nov. and description of Dictyobacteraceae fam. nov. within the order Ktedonobacterales isolated from Tengu-no-mugimeshi.</title>
        <authorList>
            <person name="Wang C.M."/>
            <person name="Zheng Y."/>
            <person name="Sakai Y."/>
            <person name="Toyoda A."/>
            <person name="Minakuchi Y."/>
            <person name="Abe K."/>
            <person name="Yokota A."/>
            <person name="Yabe S."/>
        </authorList>
    </citation>
    <scope>NUCLEOTIDE SEQUENCE [LARGE SCALE GENOMIC DNA]</scope>
    <source>
        <strain evidence="2">S-27</strain>
    </source>
</reference>
<keyword evidence="2" id="KW-1185">Reference proteome</keyword>
<dbReference type="Proteomes" id="UP000287224">
    <property type="component" value="Unassembled WGS sequence"/>
</dbReference>
<proteinExistence type="predicted"/>
<dbReference type="RefSeq" id="WP_160146388.1">
    <property type="nucleotide sequence ID" value="NZ_BIFQ01000002.1"/>
</dbReference>
<evidence type="ECO:0000313" key="1">
    <source>
        <dbReference type="EMBL" id="GCE10072.1"/>
    </source>
</evidence>
<protein>
    <submittedName>
        <fullName evidence="1">Uncharacterized protein</fullName>
    </submittedName>
</protein>
<accession>A0A401ZTE1</accession>
<evidence type="ECO:0000313" key="2">
    <source>
        <dbReference type="Proteomes" id="UP000287224"/>
    </source>
</evidence>
<comment type="caution">
    <text evidence="1">The sequence shown here is derived from an EMBL/GenBank/DDBJ whole genome shotgun (WGS) entry which is preliminary data.</text>
</comment>
<dbReference type="EMBL" id="BIFQ01000002">
    <property type="protein sequence ID" value="GCE10072.1"/>
    <property type="molecule type" value="Genomic_DNA"/>
</dbReference>